<protein>
    <submittedName>
        <fullName evidence="8">GlsB/YeaQ/YmgE family stress response membrane protein</fullName>
    </submittedName>
</protein>
<feature type="transmembrane region" description="Helical" evidence="7">
    <location>
        <begin position="6"/>
        <end position="26"/>
    </location>
</feature>
<reference evidence="8 9" key="1">
    <citation type="journal article" date="2016" name="Int. J. Syst. Evol. Microbiol.">
        <title>Chitinibacter fontanus sp. nov., isolated from a spring.</title>
        <authorList>
            <person name="Sheu S.Y."/>
            <person name="Li Y.S."/>
            <person name="Young C.C."/>
            <person name="Chen W.M."/>
        </authorList>
    </citation>
    <scope>NUCLEOTIDE SEQUENCE [LARGE SCALE GENOMIC DNA]</scope>
    <source>
        <strain evidence="8 9">STM-7</strain>
    </source>
</reference>
<dbReference type="PANTHER" id="PTHR33884">
    <property type="entry name" value="UPF0410 PROTEIN YMGE"/>
    <property type="match status" value="1"/>
</dbReference>
<evidence type="ECO:0000313" key="8">
    <source>
        <dbReference type="EMBL" id="QLI83222.1"/>
    </source>
</evidence>
<evidence type="ECO:0000256" key="3">
    <source>
        <dbReference type="ARBA" id="ARBA00022475"/>
    </source>
</evidence>
<evidence type="ECO:0000256" key="2">
    <source>
        <dbReference type="ARBA" id="ARBA00011006"/>
    </source>
</evidence>
<sequence length="85" mass="8887">MFGGLFGVLSAIVIGLLIGVIAKILLPGRDTAGWCMTCLIGIAGSWLGHLIFNVFGAQSTKSGIIGAVFGAMLLHLIYRVIKKNA</sequence>
<dbReference type="PANTHER" id="PTHR33884:SF3">
    <property type="entry name" value="UPF0410 PROTEIN YMGE"/>
    <property type="match status" value="1"/>
</dbReference>
<name>A0A7D5ZC89_9NEIS</name>
<gene>
    <name evidence="8" type="ORF">HZU75_08260</name>
</gene>
<dbReference type="GO" id="GO:0005886">
    <property type="term" value="C:plasma membrane"/>
    <property type="evidence" value="ECO:0007669"/>
    <property type="project" value="UniProtKB-SubCell"/>
</dbReference>
<proteinExistence type="inferred from homology"/>
<comment type="similarity">
    <text evidence="2">Belongs to the UPF0410 family.</text>
</comment>
<organism evidence="8 9">
    <name type="scientific">Chitinibacter fontanus</name>
    <dbReference type="NCBI Taxonomy" id="1737446"/>
    <lineage>
        <taxon>Bacteria</taxon>
        <taxon>Pseudomonadati</taxon>
        <taxon>Pseudomonadota</taxon>
        <taxon>Betaproteobacteria</taxon>
        <taxon>Neisseriales</taxon>
        <taxon>Chitinibacteraceae</taxon>
        <taxon>Chitinibacter</taxon>
    </lineage>
</organism>
<keyword evidence="3" id="KW-1003">Cell membrane</keyword>
<dbReference type="Proteomes" id="UP000510822">
    <property type="component" value="Chromosome"/>
</dbReference>
<dbReference type="AlphaFoldDB" id="A0A7D5ZC89"/>
<evidence type="ECO:0000256" key="5">
    <source>
        <dbReference type="ARBA" id="ARBA00022989"/>
    </source>
</evidence>
<dbReference type="KEGG" id="cfon:HZU75_08260"/>
<evidence type="ECO:0000256" key="7">
    <source>
        <dbReference type="SAM" id="Phobius"/>
    </source>
</evidence>
<evidence type="ECO:0000256" key="4">
    <source>
        <dbReference type="ARBA" id="ARBA00022692"/>
    </source>
</evidence>
<feature type="transmembrane region" description="Helical" evidence="7">
    <location>
        <begin position="64"/>
        <end position="81"/>
    </location>
</feature>
<dbReference type="EMBL" id="CP058952">
    <property type="protein sequence ID" value="QLI83222.1"/>
    <property type="molecule type" value="Genomic_DNA"/>
</dbReference>
<dbReference type="Pfam" id="PF04226">
    <property type="entry name" value="Transgly_assoc"/>
    <property type="match status" value="1"/>
</dbReference>
<accession>A0A7D5ZC89</accession>
<dbReference type="InterPro" id="IPR007341">
    <property type="entry name" value="Transgly_assoc"/>
</dbReference>
<feature type="transmembrane region" description="Helical" evidence="7">
    <location>
        <begin position="33"/>
        <end position="52"/>
    </location>
</feature>
<keyword evidence="6 7" id="KW-0472">Membrane</keyword>
<evidence type="ECO:0000313" key="9">
    <source>
        <dbReference type="Proteomes" id="UP000510822"/>
    </source>
</evidence>
<keyword evidence="4 7" id="KW-0812">Transmembrane</keyword>
<evidence type="ECO:0000256" key="1">
    <source>
        <dbReference type="ARBA" id="ARBA00004651"/>
    </source>
</evidence>
<keyword evidence="5 7" id="KW-1133">Transmembrane helix</keyword>
<keyword evidence="9" id="KW-1185">Reference proteome</keyword>
<evidence type="ECO:0000256" key="6">
    <source>
        <dbReference type="ARBA" id="ARBA00023136"/>
    </source>
</evidence>
<comment type="subcellular location">
    <subcellularLocation>
        <location evidence="1">Cell membrane</location>
        <topology evidence="1">Multi-pass membrane protein</topology>
    </subcellularLocation>
</comment>